<dbReference type="EMBL" id="BMHA01000015">
    <property type="protein sequence ID" value="GGI09445.1"/>
    <property type="molecule type" value="Genomic_DNA"/>
</dbReference>
<keyword evidence="4" id="KW-1185">Reference proteome</keyword>
<organism evidence="3 4">
    <name type="scientific">Egicoccus halophilus</name>
    <dbReference type="NCBI Taxonomy" id="1670830"/>
    <lineage>
        <taxon>Bacteria</taxon>
        <taxon>Bacillati</taxon>
        <taxon>Actinomycetota</taxon>
        <taxon>Nitriliruptoria</taxon>
        <taxon>Egicoccales</taxon>
        <taxon>Egicoccaceae</taxon>
        <taxon>Egicoccus</taxon>
    </lineage>
</organism>
<dbReference type="Gene3D" id="3.40.630.30">
    <property type="match status" value="1"/>
</dbReference>
<dbReference type="PANTHER" id="PTHR43072">
    <property type="entry name" value="N-ACETYLTRANSFERASE"/>
    <property type="match status" value="1"/>
</dbReference>
<dbReference type="OrthoDB" id="3173333at2"/>
<evidence type="ECO:0000313" key="3">
    <source>
        <dbReference type="EMBL" id="GGI09445.1"/>
    </source>
</evidence>
<dbReference type="SUPFAM" id="SSF55729">
    <property type="entry name" value="Acyl-CoA N-acyltransferases (Nat)"/>
    <property type="match status" value="1"/>
</dbReference>
<accession>A0A8J3AB98</accession>
<evidence type="ECO:0000256" key="1">
    <source>
        <dbReference type="SAM" id="MobiDB-lite"/>
    </source>
</evidence>
<dbReference type="InterPro" id="IPR000182">
    <property type="entry name" value="GNAT_dom"/>
</dbReference>
<dbReference type="RefSeq" id="WP_130648871.1">
    <property type="nucleotide sequence ID" value="NZ_BMHA01000015.1"/>
</dbReference>
<evidence type="ECO:0000259" key="2">
    <source>
        <dbReference type="PROSITE" id="PS51186"/>
    </source>
</evidence>
<dbReference type="Proteomes" id="UP000650511">
    <property type="component" value="Unassembled WGS sequence"/>
</dbReference>
<dbReference type="InterPro" id="IPR016181">
    <property type="entry name" value="Acyl_CoA_acyltransferase"/>
</dbReference>
<evidence type="ECO:0000313" key="4">
    <source>
        <dbReference type="Proteomes" id="UP000650511"/>
    </source>
</evidence>
<dbReference type="PROSITE" id="PS51186">
    <property type="entry name" value="GNAT"/>
    <property type="match status" value="1"/>
</dbReference>
<dbReference type="AlphaFoldDB" id="A0A8J3AB98"/>
<name>A0A8J3AB98_9ACTN</name>
<dbReference type="GO" id="GO:0016747">
    <property type="term" value="F:acyltransferase activity, transferring groups other than amino-acyl groups"/>
    <property type="evidence" value="ECO:0007669"/>
    <property type="project" value="InterPro"/>
</dbReference>
<sequence>MTICIRAADPRRDAAPVQRIYAEAVVSSPATFELSPPTVATMWQRIEDAQREHRFLVATRDGACLGFATSGAHRARAGYRGAVETSVYVTADARRGGVGIALYRALLRELLDLGFRRALASVTLPNEPAVRLHETLGFAHVGVFTAVGFKLGAWHDVSWWQRPLELTTAVPRPAATPDGAGERAPRTGPGFAGVESAALP</sequence>
<comment type="caution">
    <text evidence="3">The sequence shown here is derived from an EMBL/GenBank/DDBJ whole genome shotgun (WGS) entry which is preliminary data.</text>
</comment>
<proteinExistence type="predicted"/>
<feature type="region of interest" description="Disordered" evidence="1">
    <location>
        <begin position="171"/>
        <end position="200"/>
    </location>
</feature>
<dbReference type="PANTHER" id="PTHR43072:SF8">
    <property type="entry name" value="ACYLTRANSFERASE FABY-RELATED"/>
    <property type="match status" value="1"/>
</dbReference>
<protein>
    <submittedName>
        <fullName evidence="3">N-acetyltransferase</fullName>
    </submittedName>
</protein>
<dbReference type="CDD" id="cd04301">
    <property type="entry name" value="NAT_SF"/>
    <property type="match status" value="1"/>
</dbReference>
<gene>
    <name evidence="3" type="ORF">GCM10011354_34110</name>
</gene>
<reference evidence="3" key="1">
    <citation type="journal article" date="2014" name="Int. J. Syst. Evol. Microbiol.">
        <title>Complete genome sequence of Corynebacterium casei LMG S-19264T (=DSM 44701T), isolated from a smear-ripened cheese.</title>
        <authorList>
            <consortium name="US DOE Joint Genome Institute (JGI-PGF)"/>
            <person name="Walter F."/>
            <person name="Albersmeier A."/>
            <person name="Kalinowski J."/>
            <person name="Ruckert C."/>
        </authorList>
    </citation>
    <scope>NUCLEOTIDE SEQUENCE</scope>
    <source>
        <strain evidence="3">CGMCC 1.14988</strain>
    </source>
</reference>
<feature type="domain" description="N-acetyltransferase" evidence="2">
    <location>
        <begin position="3"/>
        <end position="165"/>
    </location>
</feature>
<dbReference type="Pfam" id="PF13420">
    <property type="entry name" value="Acetyltransf_4"/>
    <property type="match status" value="1"/>
</dbReference>
<reference evidence="3" key="2">
    <citation type="submission" date="2020-09" db="EMBL/GenBank/DDBJ databases">
        <authorList>
            <person name="Sun Q."/>
            <person name="Zhou Y."/>
        </authorList>
    </citation>
    <scope>NUCLEOTIDE SEQUENCE</scope>
    <source>
        <strain evidence="3">CGMCC 1.14988</strain>
    </source>
</reference>